<dbReference type="EMBL" id="JAODAN010000001">
    <property type="protein sequence ID" value="KAK1927207.1"/>
    <property type="molecule type" value="Genomic_DNA"/>
</dbReference>
<dbReference type="AlphaFoldDB" id="A0AAD9FW62"/>
<evidence type="ECO:0000256" key="2">
    <source>
        <dbReference type="SAM" id="MobiDB-lite"/>
    </source>
</evidence>
<feature type="compositionally biased region" description="Polar residues" evidence="2">
    <location>
        <begin position="28"/>
        <end position="37"/>
    </location>
</feature>
<dbReference type="PROSITE" id="PS50089">
    <property type="entry name" value="ZF_RING_2"/>
    <property type="match status" value="1"/>
</dbReference>
<protein>
    <recommendedName>
        <fullName evidence="4">RING-type domain-containing protein</fullName>
    </recommendedName>
</protein>
<feature type="region of interest" description="Disordered" evidence="2">
    <location>
        <begin position="28"/>
        <end position="56"/>
    </location>
</feature>
<keyword evidence="1" id="KW-0862">Zinc</keyword>
<feature type="transmembrane region" description="Helical" evidence="3">
    <location>
        <begin position="461"/>
        <end position="479"/>
    </location>
</feature>
<gene>
    <name evidence="5" type="ORF">DB88DRAFT_477210</name>
</gene>
<dbReference type="Pfam" id="PF13920">
    <property type="entry name" value="zf-C3HC4_3"/>
    <property type="match status" value="1"/>
</dbReference>
<feature type="compositionally biased region" description="Low complexity" evidence="2">
    <location>
        <begin position="581"/>
        <end position="590"/>
    </location>
</feature>
<reference evidence="5" key="1">
    <citation type="submission" date="2023-02" db="EMBL/GenBank/DDBJ databases">
        <title>Identification and recombinant expression of a fungal hydrolase from Papiliotrema laurentii that hydrolyzes apple cutin and clears colloidal polyester polyurethane.</title>
        <authorList>
            <consortium name="DOE Joint Genome Institute"/>
            <person name="Roman V.A."/>
            <person name="Bojanowski C."/>
            <person name="Crable B.R."/>
            <person name="Wagner D.N."/>
            <person name="Hung C.S."/>
            <person name="Nadeau L.J."/>
            <person name="Schratz L."/>
            <person name="Haridas S."/>
            <person name="Pangilinan J."/>
            <person name="Lipzen A."/>
            <person name="Na H."/>
            <person name="Yan M."/>
            <person name="Ng V."/>
            <person name="Grigoriev I.V."/>
            <person name="Spatafora J.W."/>
            <person name="Barlow D."/>
            <person name="Biffinger J."/>
            <person name="Kelley-Loughnane N."/>
            <person name="Varaljay V.A."/>
            <person name="Crookes-Goodson W.J."/>
        </authorList>
    </citation>
    <scope>NUCLEOTIDE SEQUENCE</scope>
    <source>
        <strain evidence="5">5307AH</strain>
    </source>
</reference>
<feature type="domain" description="RING-type" evidence="4">
    <location>
        <begin position="675"/>
        <end position="718"/>
    </location>
</feature>
<dbReference type="PANTHER" id="PTHR22696">
    <property type="entry name" value="E3 UBIQUITIN-PROTEIN LIGASE RNF26"/>
    <property type="match status" value="1"/>
</dbReference>
<dbReference type="PANTHER" id="PTHR22696:SF1">
    <property type="entry name" value="E3 UBIQUITIN-PROTEIN LIGASE RNF26"/>
    <property type="match status" value="1"/>
</dbReference>
<evidence type="ECO:0000259" key="4">
    <source>
        <dbReference type="PROSITE" id="PS50089"/>
    </source>
</evidence>
<feature type="transmembrane region" description="Helical" evidence="3">
    <location>
        <begin position="197"/>
        <end position="216"/>
    </location>
</feature>
<dbReference type="Proteomes" id="UP001182556">
    <property type="component" value="Unassembled WGS sequence"/>
</dbReference>
<keyword evidence="6" id="KW-1185">Reference proteome</keyword>
<name>A0AAD9FW62_PAPLA</name>
<keyword evidence="3" id="KW-0812">Transmembrane</keyword>
<evidence type="ECO:0000313" key="6">
    <source>
        <dbReference type="Proteomes" id="UP001182556"/>
    </source>
</evidence>
<dbReference type="GO" id="GO:0008270">
    <property type="term" value="F:zinc ion binding"/>
    <property type="evidence" value="ECO:0007669"/>
    <property type="project" value="UniProtKB-KW"/>
</dbReference>
<accession>A0AAD9FW62</accession>
<feature type="transmembrane region" description="Helical" evidence="3">
    <location>
        <begin position="67"/>
        <end position="93"/>
    </location>
</feature>
<feature type="transmembrane region" description="Helical" evidence="3">
    <location>
        <begin position="320"/>
        <end position="339"/>
    </location>
</feature>
<evidence type="ECO:0000256" key="1">
    <source>
        <dbReference type="PROSITE-ProRule" id="PRU00175"/>
    </source>
</evidence>
<evidence type="ECO:0000256" key="3">
    <source>
        <dbReference type="SAM" id="Phobius"/>
    </source>
</evidence>
<proteinExistence type="predicted"/>
<dbReference type="Gene3D" id="3.30.40.10">
    <property type="entry name" value="Zinc/RING finger domain, C3HC4 (zinc finger)"/>
    <property type="match status" value="1"/>
</dbReference>
<dbReference type="InterPro" id="IPR001841">
    <property type="entry name" value="Znf_RING"/>
</dbReference>
<dbReference type="GO" id="GO:0016567">
    <property type="term" value="P:protein ubiquitination"/>
    <property type="evidence" value="ECO:0007669"/>
    <property type="project" value="TreeGrafter"/>
</dbReference>
<organism evidence="5 6">
    <name type="scientific">Papiliotrema laurentii</name>
    <name type="common">Cryptococcus laurentii</name>
    <dbReference type="NCBI Taxonomy" id="5418"/>
    <lineage>
        <taxon>Eukaryota</taxon>
        <taxon>Fungi</taxon>
        <taxon>Dikarya</taxon>
        <taxon>Basidiomycota</taxon>
        <taxon>Agaricomycotina</taxon>
        <taxon>Tremellomycetes</taxon>
        <taxon>Tremellales</taxon>
        <taxon>Rhynchogastremaceae</taxon>
        <taxon>Papiliotrema</taxon>
    </lineage>
</organism>
<feature type="compositionally biased region" description="Acidic residues" evidence="2">
    <location>
        <begin position="568"/>
        <end position="580"/>
    </location>
</feature>
<keyword evidence="1" id="KW-0863">Zinc-finger</keyword>
<keyword evidence="3" id="KW-0472">Membrane</keyword>
<feature type="region of interest" description="Disordered" evidence="2">
    <location>
        <begin position="568"/>
        <end position="593"/>
    </location>
</feature>
<keyword evidence="1" id="KW-0479">Metal-binding</keyword>
<comment type="caution">
    <text evidence="5">The sequence shown here is derived from an EMBL/GenBank/DDBJ whole genome shotgun (WGS) entry which is preliminary data.</text>
</comment>
<dbReference type="InterPro" id="IPR013083">
    <property type="entry name" value="Znf_RING/FYVE/PHD"/>
</dbReference>
<sequence length="730" mass="81652">MPVPILASVSAHISQVLHQLVYSFPSPNHTASTSSPAQPVPGQSGHDSSSTAYRSFDDTIEPGESRAIAAGVGPLSFAGSGYGVMLVVMAVLLNRIHHIVRRPRVAAGPYHPAGNSLYSRARRAVSGALVSPSAPNYLRLPGLFLLTRAWILFTILTIQVARLWPIDSPFLLNSILGRAINSFGKWAGNMQMETVCWQVFLSVCAGLVCSALANGLDRGRRRENGPGFNLFGYSLLLHLYSSPLTHHRPPPAATQGRPDFHALFQLWLSLTELTWLQAMELTPGARRNQLLPTGVCGCMGLIHFVYVISTSPLQFPSFQILTHAMALLLSIIIIISMALKAFTHLFTLGHLPSPILTNLLPHEGVVPDIEDDFGVVLLKLGSACIESTAYSGLRNELVSVQERPGPWLDISTSGTEVIKNSHYTPLGGFATEITDIEVSEVEEPQMESAYRRELRNFWKTCGNAVVSFLWSLILATPFGRKCVELIKVGWNRRWWYGPRQFRFWRREAWREPPHLRQRAVEQRLQRISARLNRTIELDLSTGISSALQIREETPAPTQWREILRGEVEVEDDEEEWEDDSSSTSSESSEISVDDGNRELYEDLVAEQTEEDLQPVLLAHLTNPGTPLTRRRFAAILSTPTNPASPSALSDVIQERRLMTKSDNRDEWDEERRRNCVVCQIEPRDTILWPCRCLALCQDCRESLAARLPAKDHMCPCCRRKVDGYSRIYIP</sequence>
<evidence type="ECO:0000313" key="5">
    <source>
        <dbReference type="EMBL" id="KAK1927207.1"/>
    </source>
</evidence>
<dbReference type="GO" id="GO:0061630">
    <property type="term" value="F:ubiquitin protein ligase activity"/>
    <property type="evidence" value="ECO:0007669"/>
    <property type="project" value="TreeGrafter"/>
</dbReference>
<feature type="transmembrane region" description="Helical" evidence="3">
    <location>
        <begin position="143"/>
        <end position="164"/>
    </location>
</feature>
<keyword evidence="3" id="KW-1133">Transmembrane helix</keyword>
<feature type="transmembrane region" description="Helical" evidence="3">
    <location>
        <begin position="290"/>
        <end position="308"/>
    </location>
</feature>
<dbReference type="GO" id="GO:0006511">
    <property type="term" value="P:ubiquitin-dependent protein catabolic process"/>
    <property type="evidence" value="ECO:0007669"/>
    <property type="project" value="TreeGrafter"/>
</dbReference>